<dbReference type="GO" id="GO:0016020">
    <property type="term" value="C:membrane"/>
    <property type="evidence" value="ECO:0007669"/>
    <property type="project" value="UniProtKB-SubCell"/>
</dbReference>
<feature type="transmembrane region" description="Helical" evidence="7">
    <location>
        <begin position="43"/>
        <end position="66"/>
    </location>
</feature>
<dbReference type="PANTHER" id="PTHR33048">
    <property type="entry name" value="PTH11-LIKE INTEGRAL MEMBRANE PROTEIN (AFU_ORTHOLOGUE AFUA_5G11245)"/>
    <property type="match status" value="1"/>
</dbReference>
<dbReference type="OrthoDB" id="3936451at2759"/>
<feature type="transmembrane region" description="Helical" evidence="7">
    <location>
        <begin position="120"/>
        <end position="142"/>
    </location>
</feature>
<feature type="transmembrane region" description="Helical" evidence="7">
    <location>
        <begin position="86"/>
        <end position="108"/>
    </location>
</feature>
<evidence type="ECO:0000313" key="9">
    <source>
        <dbReference type="EMBL" id="KEY72787.1"/>
    </source>
</evidence>
<evidence type="ECO:0000256" key="3">
    <source>
        <dbReference type="ARBA" id="ARBA00022989"/>
    </source>
</evidence>
<gene>
    <name evidence="9" type="ORF">S7711_09506</name>
</gene>
<feature type="transmembrane region" description="Helical" evidence="7">
    <location>
        <begin position="162"/>
        <end position="190"/>
    </location>
</feature>
<dbReference type="PANTHER" id="PTHR33048:SF96">
    <property type="entry name" value="INTEGRAL MEMBRANE PROTEIN"/>
    <property type="match status" value="1"/>
</dbReference>
<keyword evidence="4 7" id="KW-0472">Membrane</keyword>
<evidence type="ECO:0000256" key="6">
    <source>
        <dbReference type="SAM" id="MobiDB-lite"/>
    </source>
</evidence>
<name>A0A084B5F8_STACB</name>
<sequence length="359" mass="40129">MTVENRGPELQAVCITLLTVAATAALLRFYVRAFVVRNFGVDDWCMVLAIISFALFVTCALVGVHYGTGRHLDDLELPDIQKAMKFWWLCYIWYCTTMIACKVSIGCFLIRLTVRRIDILIIYGVMAITVLSGVVFFFVTLLQCRPIYYFWDKSQGGYCINIEVIIALTYMYSAFNVICDFTFALLPIGLIWSLNMDKRTKLALVPIMLMACVASAAIVVRFAYVKDFANPDFLWATLDIAIWSTTEQGLAITAGSLATLRPLIRSVGHSLGFTTNRPSELKDSGNPIPGSQEHENSRHKHRGPFSLTTFMRRDDAGVELASQAGDSVEDRDDKAGKGAPIWTAQQRRENDSEEALRSG</sequence>
<evidence type="ECO:0000259" key="8">
    <source>
        <dbReference type="Pfam" id="PF20684"/>
    </source>
</evidence>
<feature type="domain" description="Rhodopsin" evidence="8">
    <location>
        <begin position="27"/>
        <end position="265"/>
    </location>
</feature>
<evidence type="ECO:0000256" key="2">
    <source>
        <dbReference type="ARBA" id="ARBA00022692"/>
    </source>
</evidence>
<dbReference type="AlphaFoldDB" id="A0A084B5F8"/>
<protein>
    <recommendedName>
        <fullName evidence="8">Rhodopsin domain-containing protein</fullName>
    </recommendedName>
</protein>
<comment type="similarity">
    <text evidence="5">Belongs to the SAT4 family.</text>
</comment>
<evidence type="ECO:0000256" key="7">
    <source>
        <dbReference type="SAM" id="Phobius"/>
    </source>
</evidence>
<feature type="region of interest" description="Disordered" evidence="6">
    <location>
        <begin position="316"/>
        <end position="359"/>
    </location>
</feature>
<keyword evidence="3 7" id="KW-1133">Transmembrane helix</keyword>
<evidence type="ECO:0000256" key="1">
    <source>
        <dbReference type="ARBA" id="ARBA00004141"/>
    </source>
</evidence>
<dbReference type="InterPro" id="IPR052337">
    <property type="entry name" value="SAT4-like"/>
</dbReference>
<organism evidence="9 10">
    <name type="scientific">Stachybotrys chartarum (strain CBS 109288 / IBT 7711)</name>
    <name type="common">Toxic black mold</name>
    <name type="synonym">Stilbospora chartarum</name>
    <dbReference type="NCBI Taxonomy" id="1280523"/>
    <lineage>
        <taxon>Eukaryota</taxon>
        <taxon>Fungi</taxon>
        <taxon>Dikarya</taxon>
        <taxon>Ascomycota</taxon>
        <taxon>Pezizomycotina</taxon>
        <taxon>Sordariomycetes</taxon>
        <taxon>Hypocreomycetidae</taxon>
        <taxon>Hypocreales</taxon>
        <taxon>Stachybotryaceae</taxon>
        <taxon>Stachybotrys</taxon>
    </lineage>
</organism>
<dbReference type="EMBL" id="KL648014">
    <property type="protein sequence ID" value="KEY72787.1"/>
    <property type="molecule type" value="Genomic_DNA"/>
</dbReference>
<dbReference type="Proteomes" id="UP000028045">
    <property type="component" value="Unassembled WGS sequence"/>
</dbReference>
<comment type="subcellular location">
    <subcellularLocation>
        <location evidence="1">Membrane</location>
        <topology evidence="1">Multi-pass membrane protein</topology>
    </subcellularLocation>
</comment>
<dbReference type="InterPro" id="IPR049326">
    <property type="entry name" value="Rhodopsin_dom_fungi"/>
</dbReference>
<feature type="compositionally biased region" description="Basic and acidic residues" evidence="6">
    <location>
        <begin position="346"/>
        <end position="359"/>
    </location>
</feature>
<feature type="transmembrane region" description="Helical" evidence="7">
    <location>
        <begin position="12"/>
        <end position="31"/>
    </location>
</feature>
<reference evidence="9 10" key="1">
    <citation type="journal article" date="2014" name="BMC Genomics">
        <title>Comparative genome sequencing reveals chemotype-specific gene clusters in the toxigenic black mold Stachybotrys.</title>
        <authorList>
            <person name="Semeiks J."/>
            <person name="Borek D."/>
            <person name="Otwinowski Z."/>
            <person name="Grishin N.V."/>
        </authorList>
    </citation>
    <scope>NUCLEOTIDE SEQUENCE [LARGE SCALE GENOMIC DNA]</scope>
    <source>
        <strain evidence="10">CBS 109288 / IBT 7711</strain>
    </source>
</reference>
<evidence type="ECO:0000313" key="10">
    <source>
        <dbReference type="Proteomes" id="UP000028045"/>
    </source>
</evidence>
<evidence type="ECO:0000256" key="4">
    <source>
        <dbReference type="ARBA" id="ARBA00023136"/>
    </source>
</evidence>
<accession>A0A084B5F8</accession>
<dbReference type="Pfam" id="PF20684">
    <property type="entry name" value="Fung_rhodopsin"/>
    <property type="match status" value="1"/>
</dbReference>
<evidence type="ECO:0000256" key="5">
    <source>
        <dbReference type="ARBA" id="ARBA00038359"/>
    </source>
</evidence>
<proteinExistence type="inferred from homology"/>
<keyword evidence="2 7" id="KW-0812">Transmembrane</keyword>
<feature type="region of interest" description="Disordered" evidence="6">
    <location>
        <begin position="275"/>
        <end position="303"/>
    </location>
</feature>
<keyword evidence="10" id="KW-1185">Reference proteome</keyword>
<dbReference type="HOGENOM" id="CLU_028200_3_4_1"/>
<feature type="transmembrane region" description="Helical" evidence="7">
    <location>
        <begin position="202"/>
        <end position="224"/>
    </location>
</feature>